<protein>
    <submittedName>
        <fullName evidence="2">Putative dihydroflavonol-4-reductase</fullName>
    </submittedName>
</protein>
<dbReference type="PANTHER" id="PTHR48079:SF6">
    <property type="entry name" value="NAD(P)-BINDING DOMAIN-CONTAINING PROTEIN-RELATED"/>
    <property type="match status" value="1"/>
</dbReference>
<evidence type="ECO:0000313" key="3">
    <source>
        <dbReference type="Proteomes" id="UP000018454"/>
    </source>
</evidence>
<dbReference type="Pfam" id="PF01370">
    <property type="entry name" value="Epimerase"/>
    <property type="match status" value="1"/>
</dbReference>
<dbReference type="EMBL" id="AEUP01000029">
    <property type="protein sequence ID" value="EGE47487.1"/>
    <property type="molecule type" value="Genomic_DNA"/>
</dbReference>
<organism evidence="2 3">
    <name type="scientific">Acetobacter pomorum DM001</name>
    <dbReference type="NCBI Taxonomy" id="945681"/>
    <lineage>
        <taxon>Bacteria</taxon>
        <taxon>Pseudomonadati</taxon>
        <taxon>Pseudomonadota</taxon>
        <taxon>Alphaproteobacteria</taxon>
        <taxon>Acetobacterales</taxon>
        <taxon>Acetobacteraceae</taxon>
        <taxon>Acetobacter</taxon>
    </lineage>
</organism>
<dbReference type="CDD" id="cd05228">
    <property type="entry name" value="AR_FR_like_1_SDR_e"/>
    <property type="match status" value="1"/>
</dbReference>
<name>F1YUT0_9PROT</name>
<dbReference type="Proteomes" id="UP000018454">
    <property type="component" value="Unassembled WGS sequence"/>
</dbReference>
<dbReference type="GO" id="GO:0004029">
    <property type="term" value="F:aldehyde dehydrogenase (NAD+) activity"/>
    <property type="evidence" value="ECO:0007669"/>
    <property type="project" value="TreeGrafter"/>
</dbReference>
<reference evidence="2 3" key="1">
    <citation type="journal article" date="2011" name="Science">
        <title>Drosophila microbiome modulates host developmental and metabolic homeostasis via insulin signaling.</title>
        <authorList>
            <person name="Shin S.C."/>
            <person name="Kim S.H."/>
            <person name="You H."/>
            <person name="Kim B."/>
            <person name="Kim A.C."/>
            <person name="Lee K.A."/>
            <person name="Yoon J.H."/>
            <person name="Ryu J.H."/>
            <person name="Lee W.J."/>
        </authorList>
    </citation>
    <scope>NUCLEOTIDE SEQUENCE [LARGE SCALE GENOMIC DNA]</scope>
    <source>
        <strain evidence="2 3">DM001</strain>
    </source>
</reference>
<dbReference type="NCBIfam" id="TIGR03466">
    <property type="entry name" value="HpnA"/>
    <property type="match status" value="1"/>
</dbReference>
<dbReference type="AlphaFoldDB" id="F1YUT0"/>
<dbReference type="InterPro" id="IPR001509">
    <property type="entry name" value="Epimerase_deHydtase"/>
</dbReference>
<dbReference type="InterPro" id="IPR036291">
    <property type="entry name" value="NAD(P)-bd_dom_sf"/>
</dbReference>
<sequence>MPCGKKQAAHQCVCVIGSSPYTTTGSGATSDSRIKKQTCRSGLTSLPLLFTYRTSGGAYILMTAHTLVTGATGFVGSAVARTLLERGHSLRLMVREGSDRRNIADIPADLVDGDLSRPETFARAVEGCRYVFHVAADYRLWVPDPAPMMTANVEGTRQLMLAAKAAGVEKIVYCSSVAALGLIGDGSIADENTPVQEHAVIGIYKRSKYRAEQEVLQLVRDQGLPAVIVNPSTPVGPRDIKPTPTGQMILDCAAGRMPAYVDTGVNIVHVDDVTEGHALALERGTVGEKYILGGENYLLGDLFAMVSEIAHVPPPKIRLPQEVIWPVAIVSEWLSRSFGINPRVTREMLAMSRKKMFFSSDKAKRELGYNPRPARKAVEDAITWFRNNGMLK</sequence>
<comment type="caution">
    <text evidence="2">The sequence shown here is derived from an EMBL/GenBank/DDBJ whole genome shotgun (WGS) entry which is preliminary data.</text>
</comment>
<gene>
    <name evidence="2" type="primary">dfrA</name>
    <name evidence="2" type="ORF">APO_1706</name>
</gene>
<dbReference type="Gene3D" id="3.40.50.720">
    <property type="entry name" value="NAD(P)-binding Rossmann-like Domain"/>
    <property type="match status" value="1"/>
</dbReference>
<dbReference type="SUPFAM" id="SSF51735">
    <property type="entry name" value="NAD(P)-binding Rossmann-fold domains"/>
    <property type="match status" value="1"/>
</dbReference>
<evidence type="ECO:0000313" key="2">
    <source>
        <dbReference type="EMBL" id="EGE47487.1"/>
    </source>
</evidence>
<proteinExistence type="predicted"/>
<dbReference type="InterPro" id="IPR051783">
    <property type="entry name" value="NAD(P)-dependent_oxidoreduct"/>
</dbReference>
<dbReference type="InterPro" id="IPR017829">
    <property type="entry name" value="Hopanoid-assoc_sugar_epimerase"/>
</dbReference>
<dbReference type="PANTHER" id="PTHR48079">
    <property type="entry name" value="PROTEIN YEEZ"/>
    <property type="match status" value="1"/>
</dbReference>
<dbReference type="GO" id="GO:0005737">
    <property type="term" value="C:cytoplasm"/>
    <property type="evidence" value="ECO:0007669"/>
    <property type="project" value="TreeGrafter"/>
</dbReference>
<feature type="domain" description="NAD-dependent epimerase/dehydratase" evidence="1">
    <location>
        <begin position="67"/>
        <end position="293"/>
    </location>
</feature>
<accession>F1YUT0</accession>
<evidence type="ECO:0000259" key="1">
    <source>
        <dbReference type="Pfam" id="PF01370"/>
    </source>
</evidence>